<dbReference type="PANTHER" id="PTHR31169">
    <property type="entry name" value="OS05G0300700 PROTEIN"/>
    <property type="match status" value="1"/>
</dbReference>
<dbReference type="Proteomes" id="UP000008311">
    <property type="component" value="Unassembled WGS sequence"/>
</dbReference>
<keyword evidence="3" id="KW-0436">Ligase</keyword>
<feature type="transmembrane region" description="Helical" evidence="2">
    <location>
        <begin position="329"/>
        <end position="351"/>
    </location>
</feature>
<feature type="region of interest" description="Disordered" evidence="1">
    <location>
        <begin position="1"/>
        <end position="33"/>
    </location>
</feature>
<name>B9RZH8_RICCO</name>
<protein>
    <submittedName>
        <fullName evidence="3">Ubiquitin-protein ligase, putative</fullName>
    </submittedName>
</protein>
<dbReference type="PANTHER" id="PTHR31169:SF33">
    <property type="entry name" value="CELL DIVISION CYCLE-ASSOCIATED 7-LIKE PROTEIN"/>
    <property type="match status" value="1"/>
</dbReference>
<dbReference type="eggNOG" id="ENOG502QWH1">
    <property type="taxonomic scope" value="Eukaryota"/>
</dbReference>
<sequence length="352" mass="40975">MVSARRKRAESTKTNVSIKDENKGGEEGGIKRKGYEEFREQRIKENMERMHKLGILELSRNFKFKPFPIPPKDKTLKSLTPVDYSVRNLRRKRSSKGFEIRLQKCFKPEIYTEEHEKLLGDCKTAWTLFVDGYGMDGKLIRFREDREICHQCRQKSLGRHTHCSKCMLVRGTFVGIAYIRVWHLLHFRNWKSSSHSEKANGWAPTGQVYRTVSRLGFKSVAHYLIQTRRGQIHPEDSGLANLDPEGRDLAPADKGLQLLANNESLSADKHQDRYPDLHTNRDKLRWKKRKNKCNALTLLMDMVIISNADDELKREKIYGYAAILLTRCIWQVTLVFMAALLGVSVNCFWYIE</sequence>
<evidence type="ECO:0000313" key="3">
    <source>
        <dbReference type="EMBL" id="EEF43358.1"/>
    </source>
</evidence>
<dbReference type="GO" id="GO:0016874">
    <property type="term" value="F:ligase activity"/>
    <property type="evidence" value="ECO:0007669"/>
    <property type="project" value="UniProtKB-KW"/>
</dbReference>
<evidence type="ECO:0000256" key="2">
    <source>
        <dbReference type="SAM" id="Phobius"/>
    </source>
</evidence>
<keyword evidence="2" id="KW-1133">Transmembrane helix</keyword>
<keyword evidence="2" id="KW-0812">Transmembrane</keyword>
<dbReference type="InterPro" id="IPR040221">
    <property type="entry name" value="CDCA7/CDA7L"/>
</dbReference>
<feature type="compositionally biased region" description="Basic and acidic residues" evidence="1">
    <location>
        <begin position="18"/>
        <end position="33"/>
    </location>
</feature>
<gene>
    <name evidence="3" type="ORF">RCOM_0939390</name>
</gene>
<dbReference type="EMBL" id="EQ973834">
    <property type="protein sequence ID" value="EEF43358.1"/>
    <property type="molecule type" value="Genomic_DNA"/>
</dbReference>
<keyword evidence="2" id="KW-0472">Membrane</keyword>
<reference evidence="4" key="1">
    <citation type="journal article" date="2010" name="Nat. Biotechnol.">
        <title>Draft genome sequence of the oilseed species Ricinus communis.</title>
        <authorList>
            <person name="Chan A.P."/>
            <person name="Crabtree J."/>
            <person name="Zhao Q."/>
            <person name="Lorenzi H."/>
            <person name="Orvis J."/>
            <person name="Puiu D."/>
            <person name="Melake-Berhan A."/>
            <person name="Jones K.M."/>
            <person name="Redman J."/>
            <person name="Chen G."/>
            <person name="Cahoon E.B."/>
            <person name="Gedil M."/>
            <person name="Stanke M."/>
            <person name="Haas B.J."/>
            <person name="Wortman J.R."/>
            <person name="Fraser-Liggett C.M."/>
            <person name="Ravel J."/>
            <person name="Rabinowicz P.D."/>
        </authorList>
    </citation>
    <scope>NUCLEOTIDE SEQUENCE [LARGE SCALE GENOMIC DNA]</scope>
    <source>
        <strain evidence="4">cv. Hale</strain>
    </source>
</reference>
<evidence type="ECO:0000313" key="4">
    <source>
        <dbReference type="Proteomes" id="UP000008311"/>
    </source>
</evidence>
<accession>B9RZH8</accession>
<keyword evidence="4" id="KW-1185">Reference proteome</keyword>
<proteinExistence type="predicted"/>
<dbReference type="InParanoid" id="B9RZH8"/>
<dbReference type="GO" id="GO:0005634">
    <property type="term" value="C:nucleus"/>
    <property type="evidence" value="ECO:0000318"/>
    <property type="project" value="GO_Central"/>
</dbReference>
<dbReference type="AlphaFoldDB" id="B9RZH8"/>
<organism evidence="3 4">
    <name type="scientific">Ricinus communis</name>
    <name type="common">Castor bean</name>
    <dbReference type="NCBI Taxonomy" id="3988"/>
    <lineage>
        <taxon>Eukaryota</taxon>
        <taxon>Viridiplantae</taxon>
        <taxon>Streptophyta</taxon>
        <taxon>Embryophyta</taxon>
        <taxon>Tracheophyta</taxon>
        <taxon>Spermatophyta</taxon>
        <taxon>Magnoliopsida</taxon>
        <taxon>eudicotyledons</taxon>
        <taxon>Gunneridae</taxon>
        <taxon>Pentapetalae</taxon>
        <taxon>rosids</taxon>
        <taxon>fabids</taxon>
        <taxon>Malpighiales</taxon>
        <taxon>Euphorbiaceae</taxon>
        <taxon>Acalyphoideae</taxon>
        <taxon>Acalypheae</taxon>
        <taxon>Ricinus</taxon>
    </lineage>
</organism>
<dbReference type="GO" id="GO:0006355">
    <property type="term" value="P:regulation of DNA-templated transcription"/>
    <property type="evidence" value="ECO:0007669"/>
    <property type="project" value="InterPro"/>
</dbReference>
<evidence type="ECO:0000256" key="1">
    <source>
        <dbReference type="SAM" id="MobiDB-lite"/>
    </source>
</evidence>